<keyword evidence="3" id="KW-1015">Disulfide bond</keyword>
<dbReference type="GO" id="GO:0016020">
    <property type="term" value="C:membrane"/>
    <property type="evidence" value="ECO:0007669"/>
    <property type="project" value="UniProtKB-SubCell"/>
</dbReference>
<feature type="chain" id="PRO_5042970762" description="Ig-like domain-containing protein" evidence="5">
    <location>
        <begin position="21"/>
        <end position="427"/>
    </location>
</feature>
<feature type="domain" description="Ig-like" evidence="6">
    <location>
        <begin position="244"/>
        <end position="326"/>
    </location>
</feature>
<feature type="domain" description="Ig-like" evidence="6">
    <location>
        <begin position="137"/>
        <end position="239"/>
    </location>
</feature>
<accession>A0AAN8AH18</accession>
<evidence type="ECO:0000256" key="2">
    <source>
        <dbReference type="ARBA" id="ARBA00023136"/>
    </source>
</evidence>
<dbReference type="AlphaFoldDB" id="A0AAN8AH18"/>
<dbReference type="PANTHER" id="PTHR46484:SF8">
    <property type="entry name" value="B-CELL RECEPTOR CD22-LIKE-RELATED"/>
    <property type="match status" value="1"/>
</dbReference>
<dbReference type="SMART" id="SM00409">
    <property type="entry name" value="IG"/>
    <property type="match status" value="2"/>
</dbReference>
<evidence type="ECO:0000256" key="5">
    <source>
        <dbReference type="SAM" id="SignalP"/>
    </source>
</evidence>
<comment type="subcellular location">
    <subcellularLocation>
        <location evidence="1">Membrane</location>
        <topology evidence="1">Single-pass membrane protein</topology>
    </subcellularLocation>
</comment>
<keyword evidence="5" id="KW-0732">Signal</keyword>
<proteinExistence type="predicted"/>
<comment type="caution">
    <text evidence="7">The sequence shown here is derived from an EMBL/GenBank/DDBJ whole genome shotgun (WGS) entry which is preliminary data.</text>
</comment>
<dbReference type="InterPro" id="IPR013162">
    <property type="entry name" value="CD80_C2-set"/>
</dbReference>
<dbReference type="InterPro" id="IPR013783">
    <property type="entry name" value="Ig-like_fold"/>
</dbReference>
<dbReference type="Proteomes" id="UP001346869">
    <property type="component" value="Unassembled WGS sequence"/>
</dbReference>
<name>A0AAN8AH18_ELEMC</name>
<reference evidence="7 8" key="2">
    <citation type="journal article" date="2023" name="Mol. Biol. Evol.">
        <title>Genomics of Secondarily Temperate Adaptation in the Only Non-Antarctic Icefish.</title>
        <authorList>
            <person name="Rivera-Colon A.G."/>
            <person name="Rayamajhi N."/>
            <person name="Minhas B.F."/>
            <person name="Madrigal G."/>
            <person name="Bilyk K.T."/>
            <person name="Yoon V."/>
            <person name="Hune M."/>
            <person name="Gregory S."/>
            <person name="Cheng C.H.C."/>
            <person name="Catchen J.M."/>
        </authorList>
    </citation>
    <scope>NUCLEOTIDE SEQUENCE [LARGE SCALE GENOMIC DNA]</scope>
    <source>
        <strain evidence="7">JMC-PN-2008</strain>
    </source>
</reference>
<evidence type="ECO:0000313" key="8">
    <source>
        <dbReference type="Proteomes" id="UP001346869"/>
    </source>
</evidence>
<evidence type="ECO:0000256" key="3">
    <source>
        <dbReference type="ARBA" id="ARBA00023157"/>
    </source>
</evidence>
<dbReference type="InterPro" id="IPR036179">
    <property type="entry name" value="Ig-like_dom_sf"/>
</dbReference>
<evidence type="ECO:0000259" key="6">
    <source>
        <dbReference type="PROSITE" id="PS50835"/>
    </source>
</evidence>
<evidence type="ECO:0000256" key="1">
    <source>
        <dbReference type="ARBA" id="ARBA00004167"/>
    </source>
</evidence>
<dbReference type="PROSITE" id="PS50835">
    <property type="entry name" value="IG_LIKE"/>
    <property type="match status" value="2"/>
</dbReference>
<dbReference type="Pfam" id="PF13895">
    <property type="entry name" value="Ig_2"/>
    <property type="match status" value="1"/>
</dbReference>
<dbReference type="InterPro" id="IPR003598">
    <property type="entry name" value="Ig_sub2"/>
</dbReference>
<dbReference type="SUPFAM" id="SSF48726">
    <property type="entry name" value="Immunoglobulin"/>
    <property type="match status" value="2"/>
</dbReference>
<evidence type="ECO:0000313" key="7">
    <source>
        <dbReference type="EMBL" id="KAK5854742.1"/>
    </source>
</evidence>
<keyword evidence="8" id="KW-1185">Reference proteome</keyword>
<protein>
    <recommendedName>
        <fullName evidence="6">Ig-like domain-containing protein</fullName>
    </recommendedName>
</protein>
<keyword evidence="2 4" id="KW-0472">Membrane</keyword>
<dbReference type="PANTHER" id="PTHR46484">
    <property type="entry name" value="SI:CH211-171H4.5-RELATED"/>
    <property type="match status" value="1"/>
</dbReference>
<organism evidence="7 8">
    <name type="scientific">Eleginops maclovinus</name>
    <name type="common">Patagonian blennie</name>
    <name type="synonym">Eleginus maclovinus</name>
    <dbReference type="NCBI Taxonomy" id="56733"/>
    <lineage>
        <taxon>Eukaryota</taxon>
        <taxon>Metazoa</taxon>
        <taxon>Chordata</taxon>
        <taxon>Craniata</taxon>
        <taxon>Vertebrata</taxon>
        <taxon>Euteleostomi</taxon>
        <taxon>Actinopterygii</taxon>
        <taxon>Neopterygii</taxon>
        <taxon>Teleostei</taxon>
        <taxon>Neoteleostei</taxon>
        <taxon>Acanthomorphata</taxon>
        <taxon>Eupercaria</taxon>
        <taxon>Perciformes</taxon>
        <taxon>Notothenioidei</taxon>
        <taxon>Eleginopidae</taxon>
        <taxon>Eleginops</taxon>
    </lineage>
</organism>
<dbReference type="Gene3D" id="2.60.40.10">
    <property type="entry name" value="Immunoglobulins"/>
    <property type="match status" value="3"/>
</dbReference>
<dbReference type="InterPro" id="IPR003599">
    <property type="entry name" value="Ig_sub"/>
</dbReference>
<feature type="transmembrane region" description="Helical" evidence="4">
    <location>
        <begin position="340"/>
        <end position="362"/>
    </location>
</feature>
<evidence type="ECO:0000256" key="4">
    <source>
        <dbReference type="SAM" id="Phobius"/>
    </source>
</evidence>
<reference evidence="7 8" key="1">
    <citation type="journal article" date="2023" name="Genes (Basel)">
        <title>Chromosome-Level Genome Assembly and Circadian Gene Repertoire of the Patagonia Blennie Eleginops maclovinus-The Closest Ancestral Proxy of Antarctic Cryonotothenioids.</title>
        <authorList>
            <person name="Cheng C.C."/>
            <person name="Rivera-Colon A.G."/>
            <person name="Minhas B.F."/>
            <person name="Wilson L."/>
            <person name="Rayamajhi N."/>
            <person name="Vargas-Chacoff L."/>
            <person name="Catchen J.M."/>
        </authorList>
    </citation>
    <scope>NUCLEOTIDE SEQUENCE [LARGE SCALE GENOMIC DNA]</scope>
    <source>
        <strain evidence="7">JMC-PN-2008</strain>
    </source>
</reference>
<gene>
    <name evidence="7" type="ORF">PBY51_004912</name>
</gene>
<dbReference type="SMART" id="SM00408">
    <property type="entry name" value="IGc2"/>
    <property type="match status" value="1"/>
</dbReference>
<keyword evidence="4" id="KW-1133">Transmembrane helix</keyword>
<dbReference type="InterPro" id="IPR007110">
    <property type="entry name" value="Ig-like_dom"/>
</dbReference>
<feature type="signal peptide" evidence="5">
    <location>
        <begin position="1"/>
        <end position="20"/>
    </location>
</feature>
<dbReference type="Pfam" id="PF08205">
    <property type="entry name" value="C2-set_2"/>
    <property type="match status" value="1"/>
</dbReference>
<keyword evidence="4" id="KW-0812">Transmembrane</keyword>
<dbReference type="EMBL" id="JAUZQC010000018">
    <property type="protein sequence ID" value="KAK5854742.1"/>
    <property type="molecule type" value="Genomic_DNA"/>
</dbReference>
<sequence>MGFGLAVVTLLIALMQGVSCQTWEIMLPKTILVISDSCVTIPCRFMIPSNEEANIVNCSEGGVWMKGTQFGPRVIIAHIPKLNLIQGKLTGDIKQKNCTTIFNNFRKDNNDEYFFRLECSNHLKYSFGNGVTISAQPDLPPSMLSSVGQVSEGAQVRLQCSVTVPCHSMPPSITWLPEDNSSQKTTQMQSLNDGQMIMMSTLTFSAEAHHNNQSFSCSVTYPLTTGGSSHSSAESQRLSILYGPQDTTATISYSVPVDEGQTVTLTCFSQANPPVSLYTWYRDDYGKLTKIGKGEKLVLQVSQMDSGLYLCEAQSQKASQRSRPVSLEVKTTTGRIQGVVFPYTICGVLLLLCIMTVVVDVYKYQGISRRLKMIEVKGEHTNTNLRTCSVNSDYEQLQPKTMTPPDASIYQNTIALQATFNNTPLSK</sequence>